<dbReference type="InterPro" id="IPR028098">
    <property type="entry name" value="Glyco_trans_4-like_N"/>
</dbReference>
<proteinExistence type="predicted"/>
<dbReference type="EMBL" id="JAKGTH010000009">
    <property type="protein sequence ID" value="MCF4102131.1"/>
    <property type="molecule type" value="Genomic_DNA"/>
</dbReference>
<dbReference type="Pfam" id="PF13439">
    <property type="entry name" value="Glyco_transf_4"/>
    <property type="match status" value="1"/>
</dbReference>
<dbReference type="PANTHER" id="PTHR45947:SF14">
    <property type="entry name" value="SLL1723 PROTEIN"/>
    <property type="match status" value="1"/>
</dbReference>
<feature type="domain" description="Glycosyl transferase family 1" evidence="1">
    <location>
        <begin position="188"/>
        <end position="354"/>
    </location>
</feature>
<dbReference type="Proteomes" id="UP001179363">
    <property type="component" value="Unassembled WGS sequence"/>
</dbReference>
<organism evidence="3 4">
    <name type="scientific">Gillisia lutea</name>
    <dbReference type="NCBI Taxonomy" id="2909668"/>
    <lineage>
        <taxon>Bacteria</taxon>
        <taxon>Pseudomonadati</taxon>
        <taxon>Bacteroidota</taxon>
        <taxon>Flavobacteriia</taxon>
        <taxon>Flavobacteriales</taxon>
        <taxon>Flavobacteriaceae</taxon>
        <taxon>Gillisia</taxon>
    </lineage>
</organism>
<gene>
    <name evidence="3" type="ORF">L1I30_10670</name>
</gene>
<comment type="caution">
    <text evidence="3">The sequence shown here is derived from an EMBL/GenBank/DDBJ whole genome shotgun (WGS) entry which is preliminary data.</text>
</comment>
<evidence type="ECO:0000313" key="4">
    <source>
        <dbReference type="Proteomes" id="UP001179363"/>
    </source>
</evidence>
<name>A0ABS9EGZ6_9FLAO</name>
<evidence type="ECO:0000259" key="2">
    <source>
        <dbReference type="Pfam" id="PF13439"/>
    </source>
</evidence>
<dbReference type="CDD" id="cd03801">
    <property type="entry name" value="GT4_PimA-like"/>
    <property type="match status" value="1"/>
</dbReference>
<dbReference type="Gene3D" id="3.40.50.2000">
    <property type="entry name" value="Glycogen Phosphorylase B"/>
    <property type="match status" value="2"/>
</dbReference>
<evidence type="ECO:0000313" key="3">
    <source>
        <dbReference type="EMBL" id="MCF4102131.1"/>
    </source>
</evidence>
<dbReference type="RefSeq" id="WP_236134278.1">
    <property type="nucleotide sequence ID" value="NZ_JAKGTH010000009.1"/>
</dbReference>
<feature type="domain" description="Glycosyltransferase subfamily 4-like N-terminal" evidence="2">
    <location>
        <begin position="19"/>
        <end position="181"/>
    </location>
</feature>
<dbReference type="InterPro" id="IPR001296">
    <property type="entry name" value="Glyco_trans_1"/>
</dbReference>
<accession>A0ABS9EGZ6</accession>
<dbReference type="SUPFAM" id="SSF53756">
    <property type="entry name" value="UDP-Glycosyltransferase/glycogen phosphorylase"/>
    <property type="match status" value="1"/>
</dbReference>
<evidence type="ECO:0000259" key="1">
    <source>
        <dbReference type="Pfam" id="PF00534"/>
    </source>
</evidence>
<reference evidence="3" key="1">
    <citation type="submission" date="2022-01" db="EMBL/GenBank/DDBJ databases">
        <title>Gillisia lutea sp. nov., isolated from marine plastic residues from the Malvarosa beach (Valencia, Spain).</title>
        <authorList>
            <person name="Vidal-Verdu A."/>
            <person name="Molina-Menor E."/>
            <person name="Satari L."/>
            <person name="Pascual J."/>
            <person name="Pereto J."/>
            <person name="Porcar M."/>
        </authorList>
    </citation>
    <scope>NUCLEOTIDE SEQUENCE</scope>
    <source>
        <strain evidence="3">M10.2A</strain>
    </source>
</reference>
<sequence length="380" mass="43268">MHIGFITTEYPHNELPSSGGLGTSIKNLAEALVVEGVKVSVFVVGTEIKNSFQENAINFHFIKRYKVPLLTWFVTRKHYQKEISKIVKNDKIDILEAPDWTGITAFMNFKIPLIIRCNGSDAYFCHLEGRKQKWKNYWFEKNALKNADAVLAASNFTGKITSQLFSLDNEIITIYNGIDTKVFNPLCIEVKENSILYFGTIIRKKGVFELAKAFNILKVRNPEVVLKLIGKDSEDIFQEESSLELFYKMIDSKFLKDISYSSHLPYEEIKAEISKAGVVVLPSFAEAFPMTWLEAMAMGKALVTSNIGWAKEMMLNGVTGFMVDPKDHEVFADRINTLLVDDNLNINLGKQARSRVVQHFSSEITTKRSMDFYKKLIDNQ</sequence>
<keyword evidence="4" id="KW-1185">Reference proteome</keyword>
<protein>
    <submittedName>
        <fullName evidence="3">Glycosyltransferase family 4 protein</fullName>
    </submittedName>
</protein>
<dbReference type="InterPro" id="IPR050194">
    <property type="entry name" value="Glycosyltransferase_grp1"/>
</dbReference>
<dbReference type="Pfam" id="PF00534">
    <property type="entry name" value="Glycos_transf_1"/>
    <property type="match status" value="1"/>
</dbReference>
<dbReference type="PANTHER" id="PTHR45947">
    <property type="entry name" value="SULFOQUINOVOSYL TRANSFERASE SQD2"/>
    <property type="match status" value="1"/>
</dbReference>